<name>B3S282_TRIAD</name>
<dbReference type="STRING" id="10228.B3S282"/>
<dbReference type="FunCoup" id="B3S282">
    <property type="interactions" value="2228"/>
</dbReference>
<dbReference type="GO" id="GO:0001682">
    <property type="term" value="P:tRNA 5'-leader removal"/>
    <property type="evidence" value="ECO:0007669"/>
    <property type="project" value="InterPro"/>
</dbReference>
<dbReference type="PhylomeDB" id="B3S282"/>
<protein>
    <recommendedName>
        <fullName evidence="10">Pop1 N-terminal domain-containing protein</fullName>
    </recommendedName>
</protein>
<dbReference type="eggNOG" id="KOG3322">
    <property type="taxonomic scope" value="Eukaryota"/>
</dbReference>
<keyword evidence="3" id="KW-0539">Nucleus</keyword>
<dbReference type="Pfam" id="PF22770">
    <property type="entry name" value="POP1_C"/>
    <property type="match status" value="2"/>
</dbReference>
<dbReference type="HOGENOM" id="CLU_007205_1_0_1"/>
<dbReference type="PANTHER" id="PTHR22731:SF3">
    <property type="entry name" value="RIBONUCLEASES P_MRP PROTEIN SUBUNIT POP1"/>
    <property type="match status" value="1"/>
</dbReference>
<evidence type="ECO:0000259" key="6">
    <source>
        <dbReference type="Pfam" id="PF08170"/>
    </source>
</evidence>
<dbReference type="GeneID" id="6755510"/>
<feature type="domain" description="POP1 C-terminal" evidence="7">
    <location>
        <begin position="551"/>
        <end position="588"/>
    </location>
</feature>
<dbReference type="SUPFAM" id="SSF103025">
    <property type="entry name" value="Folate-binding domain"/>
    <property type="match status" value="1"/>
</dbReference>
<dbReference type="KEGG" id="tad:TRIADDRAFT_57961"/>
<dbReference type="InterPro" id="IPR012590">
    <property type="entry name" value="POPLD_dom"/>
</dbReference>
<keyword evidence="9" id="KW-1185">Reference proteome</keyword>
<feature type="region of interest" description="Disordered" evidence="4">
    <location>
        <begin position="61"/>
        <end position="88"/>
    </location>
</feature>
<feature type="compositionally biased region" description="Basic residues" evidence="4">
    <location>
        <begin position="74"/>
        <end position="86"/>
    </location>
</feature>
<dbReference type="GO" id="GO:0000172">
    <property type="term" value="C:ribonuclease MRP complex"/>
    <property type="evidence" value="ECO:0000318"/>
    <property type="project" value="GO_Central"/>
</dbReference>
<dbReference type="OMA" id="KALSPMC"/>
<evidence type="ECO:0008006" key="10">
    <source>
        <dbReference type="Google" id="ProtNLM"/>
    </source>
</evidence>
<dbReference type="RefSeq" id="XP_002114297.1">
    <property type="nucleotide sequence ID" value="XM_002114261.1"/>
</dbReference>
<dbReference type="AlphaFoldDB" id="B3S282"/>
<gene>
    <name evidence="8" type="ORF">TRIADDRAFT_57961</name>
</gene>
<dbReference type="PANTHER" id="PTHR22731">
    <property type="entry name" value="RIBONUCLEASES P/MRP PROTEIN SUBUNIT POP1"/>
    <property type="match status" value="1"/>
</dbReference>
<dbReference type="OrthoDB" id="442863at2759"/>
<dbReference type="EMBL" id="DS985247">
    <property type="protein sequence ID" value="EDV23387.1"/>
    <property type="molecule type" value="Genomic_DNA"/>
</dbReference>
<evidence type="ECO:0000313" key="9">
    <source>
        <dbReference type="Proteomes" id="UP000009022"/>
    </source>
</evidence>
<dbReference type="CTD" id="6755510"/>
<dbReference type="InterPro" id="IPR039182">
    <property type="entry name" value="Pop1"/>
</dbReference>
<accession>B3S282</accession>
<sequence length="666" mass="76645">MASKTLDVKGFIESRVDEIKKMEIAVKTIGGSRSLFQTVSRRMRRRAASHNRKRLPKRLISKDTTDKTKPTATTKKKRRTSKKRNFQRKDNVSQWLETHIWHAKRMKMSDQWNFKIAEISCEKGKRAAYRACKNECTIQDISYYRCIEIKGLQQVIVNTFARLTNNQTGSTIDSMDYLQGGVEGCLELLDQITLINQQNRQDNMLEIDSHTADDSSLLRFSLRGPMSQSVLYRAFKLHNERSEIETTWTKLLTLSSTATLPRGSVLALNVGDPRLNRPILKKRYHNLNRSIVTDSCQSYLQNWSSEFARTLLWNPTIRKNVKEAKKPDHELNKLRMQIFNGQLELNDIDNKISIPVLLIQQTGATATLININNESDFINSGWDLILPAGWGMPFWLSLIYCGARAIGLQESAKQYLEQGIPIFPSDYPDTAAGCINAVATHQKLTSDYYLRPPAKRINYSKIGILSPFLNRWDELIEYWRKFLQVTESFKTGEKIHETRTYYVIRCRKELSTLNQLLLKKVCKSNRTQAEAFDKEMSNFGISQIINNHSRALVAVKIKMYKRGTPRQFCPICLPRNEDFSKLKDEYFKGNLDKSLLQGVLERSIIGYVSCGDYSHSVGYGCAVGYCSIVGLTKLFEQPIDQFSHFILIRDTKSLQYHFASLKILIF</sequence>
<feature type="domain" description="POP1 C-terminal" evidence="7">
    <location>
        <begin position="601"/>
        <end position="664"/>
    </location>
</feature>
<comment type="subcellular location">
    <subcellularLocation>
        <location evidence="1">Nucleus</location>
    </subcellularLocation>
</comment>
<dbReference type="InParanoid" id="B3S282"/>
<evidence type="ECO:0000256" key="1">
    <source>
        <dbReference type="ARBA" id="ARBA00004123"/>
    </source>
</evidence>
<dbReference type="GO" id="GO:0005655">
    <property type="term" value="C:nucleolar ribonuclease P complex"/>
    <property type="evidence" value="ECO:0000318"/>
    <property type="project" value="GO_Central"/>
</dbReference>
<dbReference type="Proteomes" id="UP000009022">
    <property type="component" value="Unassembled WGS sequence"/>
</dbReference>
<dbReference type="InterPro" id="IPR055079">
    <property type="entry name" value="POP1_C"/>
</dbReference>
<proteinExistence type="predicted"/>
<evidence type="ECO:0000256" key="2">
    <source>
        <dbReference type="ARBA" id="ARBA00022694"/>
    </source>
</evidence>
<feature type="domain" description="POPLD" evidence="6">
    <location>
        <begin position="381"/>
        <end position="472"/>
    </location>
</feature>
<reference evidence="8 9" key="1">
    <citation type="journal article" date="2008" name="Nature">
        <title>The Trichoplax genome and the nature of placozoans.</title>
        <authorList>
            <person name="Srivastava M."/>
            <person name="Begovic E."/>
            <person name="Chapman J."/>
            <person name="Putnam N.H."/>
            <person name="Hellsten U."/>
            <person name="Kawashima T."/>
            <person name="Kuo A."/>
            <person name="Mitros T."/>
            <person name="Salamov A."/>
            <person name="Carpenter M.L."/>
            <person name="Signorovitch A.Y."/>
            <person name="Moreno M.A."/>
            <person name="Kamm K."/>
            <person name="Grimwood J."/>
            <person name="Schmutz J."/>
            <person name="Shapiro H."/>
            <person name="Grigoriev I.V."/>
            <person name="Buss L.W."/>
            <person name="Schierwater B."/>
            <person name="Dellaporta S.L."/>
            <person name="Rokhsar D.S."/>
        </authorList>
    </citation>
    <scope>NUCLEOTIDE SEQUENCE [LARGE SCALE GENOMIC DNA]</scope>
    <source>
        <strain evidence="8 9">Grell-BS-1999</strain>
    </source>
</reference>
<dbReference type="GO" id="GO:0008033">
    <property type="term" value="P:tRNA processing"/>
    <property type="evidence" value="ECO:0000318"/>
    <property type="project" value="GO_Central"/>
</dbReference>
<evidence type="ECO:0000313" key="8">
    <source>
        <dbReference type="EMBL" id="EDV23387.1"/>
    </source>
</evidence>
<dbReference type="Pfam" id="PF08170">
    <property type="entry name" value="POPLD"/>
    <property type="match status" value="1"/>
</dbReference>
<keyword evidence="2" id="KW-0819">tRNA processing</keyword>
<feature type="domain" description="Pop1 N-terminal" evidence="5">
    <location>
        <begin position="67"/>
        <end position="151"/>
    </location>
</feature>
<dbReference type="Pfam" id="PF06978">
    <property type="entry name" value="POP1_N"/>
    <property type="match status" value="1"/>
</dbReference>
<evidence type="ECO:0000259" key="5">
    <source>
        <dbReference type="Pfam" id="PF06978"/>
    </source>
</evidence>
<evidence type="ECO:0000256" key="4">
    <source>
        <dbReference type="SAM" id="MobiDB-lite"/>
    </source>
</evidence>
<evidence type="ECO:0000259" key="7">
    <source>
        <dbReference type="Pfam" id="PF22770"/>
    </source>
</evidence>
<organism evidence="8 9">
    <name type="scientific">Trichoplax adhaerens</name>
    <name type="common">Trichoplax reptans</name>
    <dbReference type="NCBI Taxonomy" id="10228"/>
    <lineage>
        <taxon>Eukaryota</taxon>
        <taxon>Metazoa</taxon>
        <taxon>Placozoa</taxon>
        <taxon>Uniplacotomia</taxon>
        <taxon>Trichoplacea</taxon>
        <taxon>Trichoplacidae</taxon>
        <taxon>Trichoplax</taxon>
    </lineage>
</organism>
<evidence type="ECO:0000256" key="3">
    <source>
        <dbReference type="ARBA" id="ARBA00023242"/>
    </source>
</evidence>
<dbReference type="InterPro" id="IPR009723">
    <property type="entry name" value="Pop1_N"/>
</dbReference>